<dbReference type="PANTHER" id="PTHR10974:SF6">
    <property type="entry name" value="PROTEIN CBG19234"/>
    <property type="match status" value="1"/>
</dbReference>
<dbReference type="PANTHER" id="PTHR10974">
    <property type="entry name" value="FI08016P-RELATED"/>
    <property type="match status" value="1"/>
</dbReference>
<gene>
    <name evidence="1" type="ORF">WR25_07243</name>
</gene>
<name>A0A2A2L7Z9_9BILA</name>
<dbReference type="Pfam" id="PF02995">
    <property type="entry name" value="DUF229"/>
    <property type="match status" value="1"/>
</dbReference>
<organism evidence="1 2">
    <name type="scientific">Diploscapter pachys</name>
    <dbReference type="NCBI Taxonomy" id="2018661"/>
    <lineage>
        <taxon>Eukaryota</taxon>
        <taxon>Metazoa</taxon>
        <taxon>Ecdysozoa</taxon>
        <taxon>Nematoda</taxon>
        <taxon>Chromadorea</taxon>
        <taxon>Rhabditida</taxon>
        <taxon>Rhabditina</taxon>
        <taxon>Rhabditomorpha</taxon>
        <taxon>Rhabditoidea</taxon>
        <taxon>Rhabditidae</taxon>
        <taxon>Diploscapter</taxon>
    </lineage>
</organism>
<keyword evidence="2" id="KW-1185">Reference proteome</keyword>
<proteinExistence type="predicted"/>
<evidence type="ECO:0000313" key="2">
    <source>
        <dbReference type="Proteomes" id="UP000218231"/>
    </source>
</evidence>
<dbReference type="STRING" id="2018661.A0A2A2L7Z9"/>
<dbReference type="AlphaFoldDB" id="A0A2A2L7Z9"/>
<comment type="caution">
    <text evidence="1">The sequence shown here is derived from an EMBL/GenBank/DDBJ whole genome shotgun (WGS) entry which is preliminary data.</text>
</comment>
<protein>
    <submittedName>
        <fullName evidence="1">Uncharacterized protein</fullName>
    </submittedName>
</protein>
<dbReference type="Proteomes" id="UP000218231">
    <property type="component" value="Unassembled WGS sequence"/>
</dbReference>
<dbReference type="EMBL" id="LIAE01007070">
    <property type="protein sequence ID" value="PAV82293.1"/>
    <property type="molecule type" value="Genomic_DNA"/>
</dbReference>
<sequence length="563" mass="65270">MPRLPHHTKIGLVTVGALIIFGFYSNLNTISFCPTQPVIVAKTEKSIATKSQDVQKTKTIEENYQEYASEDSQVPDSLLPHHPFDNLCRFPLISTYPEDLSGFRVGERLRQLKCPIDSYPLASIDSEGYLYIHNHFEHYGNVTEGVNCSIIILEGGLRDPKTNKGKDTMNEVKTFQGIENKRLWVNADAYTVRCMKKDQIVWEKPFPGMRDITKEKNTLTVAKDIPEFDDYGRKLKQKPRKMADRYSIDILGFDSTARSMFFRHLPRTVDTMNRLGFHFFYGYNKIGDNSMINLGPILAGDLPEIANETQFDVSGDINADWLMPQHRKLDPTTLPFLWKMMKEKFGCRSMLNEDISMKHLGLFHYPSYEFLPGFTESPADHFYRVYYLAVYDKWRYSQCKNGDQIQKEFVDLWYRFSHQYRDICHFGFTFMTTLTHEAGLTLEPLDEYLAGRLAQLHLSGALDNTLSIVMGDHGNRIGLQQFSYSGRIEERLPLLAVRLPNNFSRTYPTEYGHFIKNKYKLVSNFDVHQMLEDIALMRMGKSDIQREGRGISLFTEIPRNRYN</sequence>
<evidence type="ECO:0000313" key="1">
    <source>
        <dbReference type="EMBL" id="PAV82293.1"/>
    </source>
</evidence>
<accession>A0A2A2L7Z9</accession>
<dbReference type="CDD" id="cd16021">
    <property type="entry name" value="ALP_like"/>
    <property type="match status" value="1"/>
</dbReference>
<dbReference type="GO" id="GO:0005615">
    <property type="term" value="C:extracellular space"/>
    <property type="evidence" value="ECO:0007669"/>
    <property type="project" value="TreeGrafter"/>
</dbReference>
<dbReference type="InterPro" id="IPR004245">
    <property type="entry name" value="DUF229"/>
</dbReference>
<dbReference type="OrthoDB" id="413313at2759"/>
<reference evidence="1 2" key="1">
    <citation type="journal article" date="2017" name="Curr. Biol.">
        <title>Genome architecture and evolution of a unichromosomal asexual nematode.</title>
        <authorList>
            <person name="Fradin H."/>
            <person name="Zegar C."/>
            <person name="Gutwein M."/>
            <person name="Lucas J."/>
            <person name="Kovtun M."/>
            <person name="Corcoran D."/>
            <person name="Baugh L.R."/>
            <person name="Kiontke K."/>
            <person name="Gunsalus K."/>
            <person name="Fitch D.H."/>
            <person name="Piano F."/>
        </authorList>
    </citation>
    <scope>NUCLEOTIDE SEQUENCE [LARGE SCALE GENOMIC DNA]</scope>
    <source>
        <strain evidence="1">PF1309</strain>
    </source>
</reference>